<feature type="domain" description="Ig-like" evidence="4">
    <location>
        <begin position="130"/>
        <end position="253"/>
    </location>
</feature>
<dbReference type="GO" id="GO:0005886">
    <property type="term" value="C:plasma membrane"/>
    <property type="evidence" value="ECO:0007669"/>
    <property type="project" value="TreeGrafter"/>
</dbReference>
<dbReference type="Pfam" id="PF07686">
    <property type="entry name" value="V-set"/>
    <property type="match status" value="2"/>
</dbReference>
<dbReference type="PANTHER" id="PTHR23268">
    <property type="entry name" value="T-CELL RECEPTOR BETA CHAIN"/>
    <property type="match status" value="1"/>
</dbReference>
<evidence type="ECO:0000313" key="5">
    <source>
        <dbReference type="EMBL" id="TKC50392.1"/>
    </source>
</evidence>
<dbReference type="GO" id="GO:0002376">
    <property type="term" value="P:immune system process"/>
    <property type="evidence" value="ECO:0007669"/>
    <property type="project" value="UniProtKB-KW"/>
</dbReference>
<reference evidence="6" key="1">
    <citation type="journal article" date="2019" name="IScience">
        <title>Narwhal Genome Reveals Long-Term Low Genetic Diversity despite Current Large Abundance Size.</title>
        <authorList>
            <person name="Westbury M.V."/>
            <person name="Petersen B."/>
            <person name="Garde E."/>
            <person name="Heide-Jorgensen M.P."/>
            <person name="Lorenzen E.D."/>
        </authorList>
    </citation>
    <scope>NUCLEOTIDE SEQUENCE [LARGE SCALE GENOMIC DNA]</scope>
</reference>
<evidence type="ECO:0000313" key="6">
    <source>
        <dbReference type="Proteomes" id="UP000308365"/>
    </source>
</evidence>
<dbReference type="GO" id="GO:0007166">
    <property type="term" value="P:cell surface receptor signaling pathway"/>
    <property type="evidence" value="ECO:0007669"/>
    <property type="project" value="TreeGrafter"/>
</dbReference>
<evidence type="ECO:0000259" key="4">
    <source>
        <dbReference type="PROSITE" id="PS50835"/>
    </source>
</evidence>
<feature type="signal peptide" evidence="3">
    <location>
        <begin position="1"/>
        <end position="21"/>
    </location>
</feature>
<dbReference type="InterPro" id="IPR013783">
    <property type="entry name" value="Ig-like_fold"/>
</dbReference>
<dbReference type="InterPro" id="IPR003599">
    <property type="entry name" value="Ig_sub"/>
</dbReference>
<evidence type="ECO:0000256" key="3">
    <source>
        <dbReference type="SAM" id="SignalP"/>
    </source>
</evidence>
<dbReference type="PANTHER" id="PTHR23268:SF28">
    <property type="entry name" value="T CELL RECEPTOR BETA VARIABLE 19"/>
    <property type="match status" value="1"/>
</dbReference>
<feature type="chain" id="PRO_5021021519" description="Ig-like domain-containing protein" evidence="3">
    <location>
        <begin position="22"/>
        <end position="253"/>
    </location>
</feature>
<proteinExistence type="predicted"/>
<dbReference type="SMART" id="SM00406">
    <property type="entry name" value="IGv"/>
    <property type="match status" value="2"/>
</dbReference>
<feature type="domain" description="Ig-like" evidence="4">
    <location>
        <begin position="21"/>
        <end position="120"/>
    </location>
</feature>
<gene>
    <name evidence="5" type="ORF">EI555_014305</name>
</gene>
<keyword evidence="2" id="KW-0391">Immunity</keyword>
<dbReference type="InterPro" id="IPR007110">
    <property type="entry name" value="Ig-like_dom"/>
</dbReference>
<accession>A0A4U1FK64</accession>
<name>A0A4U1FK64_MONMO</name>
<dbReference type="InterPro" id="IPR036179">
    <property type="entry name" value="Ig-like_dom_sf"/>
</dbReference>
<dbReference type="EMBL" id="RWIC01000084">
    <property type="protein sequence ID" value="TKC50392.1"/>
    <property type="molecule type" value="Genomic_DNA"/>
</dbReference>
<dbReference type="Proteomes" id="UP000308365">
    <property type="component" value="Unassembled WGS sequence"/>
</dbReference>
<evidence type="ECO:0000256" key="1">
    <source>
        <dbReference type="ARBA" id="ARBA00022729"/>
    </source>
</evidence>
<dbReference type="PROSITE" id="PS50835">
    <property type="entry name" value="IG_LIKE"/>
    <property type="match status" value="2"/>
</dbReference>
<keyword evidence="1 3" id="KW-0732">Signal</keyword>
<dbReference type="SMART" id="SM00409">
    <property type="entry name" value="IG"/>
    <property type="match status" value="2"/>
</dbReference>
<dbReference type="InterPro" id="IPR013106">
    <property type="entry name" value="Ig_V-set"/>
</dbReference>
<evidence type="ECO:0000256" key="2">
    <source>
        <dbReference type="ARBA" id="ARBA00022859"/>
    </source>
</evidence>
<dbReference type="AlphaFoldDB" id="A0A4U1FK64"/>
<dbReference type="SUPFAM" id="SSF48726">
    <property type="entry name" value="Immunoglobulin"/>
    <property type="match status" value="2"/>
</dbReference>
<protein>
    <recommendedName>
        <fullName evidence="4">Ig-like domain-containing protein</fullName>
    </recommendedName>
</protein>
<dbReference type="InterPro" id="IPR050413">
    <property type="entry name" value="TCR_beta_variable"/>
</dbReference>
<comment type="caution">
    <text evidence="5">The sequence shown here is derived from an EMBL/GenBank/DDBJ whole genome shotgun (WGS) entry which is preliminary data.</text>
</comment>
<sequence>MGSQVICCVALCLLGAGTVDGRVTQTPKYLFKVEGRDVTLKCEQEFGYDAMYWYRQDPGQGLRLIYYSQVVKDVQKGDIAEGYSASREKKSLFPLTLTSTQKNQTALYLCATNIDTVKQSHLPSAHKCGPSPASPPAGSGLSALVSQHPSRAICKSGASVTIQCRSGTLQATTAYWYHQFPKQGLVLIATSNEGSDATYEQGYTKAKYPVSHPNLTFTSLMVTNVHPADSSLYFCGVRDTALGRDERPKQEPL</sequence>
<dbReference type="Gene3D" id="2.60.40.10">
    <property type="entry name" value="Immunoglobulins"/>
    <property type="match status" value="2"/>
</dbReference>
<organism evidence="5 6">
    <name type="scientific">Monodon monoceros</name>
    <name type="common">Narwhal</name>
    <name type="synonym">Ceratodon monodon</name>
    <dbReference type="NCBI Taxonomy" id="40151"/>
    <lineage>
        <taxon>Eukaryota</taxon>
        <taxon>Metazoa</taxon>
        <taxon>Chordata</taxon>
        <taxon>Craniata</taxon>
        <taxon>Vertebrata</taxon>
        <taxon>Euteleostomi</taxon>
        <taxon>Mammalia</taxon>
        <taxon>Eutheria</taxon>
        <taxon>Laurasiatheria</taxon>
        <taxon>Artiodactyla</taxon>
        <taxon>Whippomorpha</taxon>
        <taxon>Cetacea</taxon>
        <taxon>Odontoceti</taxon>
        <taxon>Monodontidae</taxon>
        <taxon>Monodon</taxon>
    </lineage>
</organism>